<reference evidence="2" key="1">
    <citation type="journal article" date="2011" name="PLoS Genet.">
        <title>Genomic analysis of the necrotrophic fungal pathogens Sclerotinia sclerotiorum and Botrytis cinerea.</title>
        <authorList>
            <person name="Amselem J."/>
            <person name="Cuomo C.A."/>
            <person name="van Kan J.A."/>
            <person name="Viaud M."/>
            <person name="Benito E.P."/>
            <person name="Couloux A."/>
            <person name="Coutinho P.M."/>
            <person name="de Vries R.P."/>
            <person name="Dyer P.S."/>
            <person name="Fillinger S."/>
            <person name="Fournier E."/>
            <person name="Gout L."/>
            <person name="Hahn M."/>
            <person name="Kohn L."/>
            <person name="Lapalu N."/>
            <person name="Plummer K.M."/>
            <person name="Pradier J.M."/>
            <person name="Quevillon E."/>
            <person name="Sharon A."/>
            <person name="Simon A."/>
            <person name="ten Have A."/>
            <person name="Tudzynski B."/>
            <person name="Tudzynski P."/>
            <person name="Wincker P."/>
            <person name="Andrew M."/>
            <person name="Anthouard V."/>
            <person name="Beever R.E."/>
            <person name="Beffa R."/>
            <person name="Benoit I."/>
            <person name="Bouzid O."/>
            <person name="Brault B."/>
            <person name="Chen Z."/>
            <person name="Choquer M."/>
            <person name="Collemare J."/>
            <person name="Cotton P."/>
            <person name="Danchin E.G."/>
            <person name="Da Silva C."/>
            <person name="Gautier A."/>
            <person name="Giraud C."/>
            <person name="Giraud T."/>
            <person name="Gonzalez C."/>
            <person name="Grossetete S."/>
            <person name="Guldener U."/>
            <person name="Henrissat B."/>
            <person name="Howlett B.J."/>
            <person name="Kodira C."/>
            <person name="Kretschmer M."/>
            <person name="Lappartient A."/>
            <person name="Leroch M."/>
            <person name="Levis C."/>
            <person name="Mauceli E."/>
            <person name="Neuveglise C."/>
            <person name="Oeser B."/>
            <person name="Pearson M."/>
            <person name="Poulain J."/>
            <person name="Poussereau N."/>
            <person name="Quesneville H."/>
            <person name="Rascle C."/>
            <person name="Schumacher J."/>
            <person name="Segurens B."/>
            <person name="Sexton A."/>
            <person name="Silva E."/>
            <person name="Sirven C."/>
            <person name="Soanes D.M."/>
            <person name="Talbot N.J."/>
            <person name="Templeton M."/>
            <person name="Yandava C."/>
            <person name="Yarden O."/>
            <person name="Zeng Q."/>
            <person name="Rollins J.A."/>
            <person name="Lebrun M.H."/>
            <person name="Dickman M."/>
        </authorList>
    </citation>
    <scope>NUCLEOTIDE SEQUENCE [LARGE SCALE GENOMIC DNA]</scope>
    <source>
        <strain evidence="2">ATCC 18683 / 1980 / Ss-1</strain>
    </source>
</reference>
<evidence type="ECO:0000313" key="1">
    <source>
        <dbReference type="EMBL" id="EDO04049.1"/>
    </source>
</evidence>
<dbReference type="GeneID" id="5488294"/>
<keyword evidence="2" id="KW-1185">Reference proteome</keyword>
<dbReference type="RefSeq" id="XP_001592291.1">
    <property type="nucleotide sequence ID" value="XM_001592241.1"/>
</dbReference>
<accession>A7EMI3</accession>
<dbReference type="EMBL" id="CH476628">
    <property type="protein sequence ID" value="EDO04049.1"/>
    <property type="molecule type" value="Genomic_DNA"/>
</dbReference>
<name>A7EMI3_SCLS1</name>
<sequence length="84" mass="9267">MIAEDIHFAMEGRAIVAAEDKDLADLAEVRHRVAAVDRNPVEEGIVGMVVAADMVAVEERHMVDSEGMDYVLEDIADMLEENLL</sequence>
<gene>
    <name evidence="1" type="ORF">SS1G_06531</name>
</gene>
<dbReference type="Proteomes" id="UP000001312">
    <property type="component" value="Unassembled WGS sequence"/>
</dbReference>
<dbReference type="AlphaFoldDB" id="A7EMI3"/>
<evidence type="ECO:0000313" key="2">
    <source>
        <dbReference type="Proteomes" id="UP000001312"/>
    </source>
</evidence>
<dbReference type="InParanoid" id="A7EMI3"/>
<dbReference type="KEGG" id="ssl:SS1G_06531"/>
<proteinExistence type="predicted"/>
<organism evidence="1 2">
    <name type="scientific">Sclerotinia sclerotiorum (strain ATCC 18683 / 1980 / Ss-1)</name>
    <name type="common">White mold</name>
    <name type="synonym">Whetzelinia sclerotiorum</name>
    <dbReference type="NCBI Taxonomy" id="665079"/>
    <lineage>
        <taxon>Eukaryota</taxon>
        <taxon>Fungi</taxon>
        <taxon>Dikarya</taxon>
        <taxon>Ascomycota</taxon>
        <taxon>Pezizomycotina</taxon>
        <taxon>Leotiomycetes</taxon>
        <taxon>Helotiales</taxon>
        <taxon>Sclerotiniaceae</taxon>
        <taxon>Sclerotinia</taxon>
    </lineage>
</organism>
<protein>
    <submittedName>
        <fullName evidence="1">Uncharacterized protein</fullName>
    </submittedName>
</protein>